<evidence type="ECO:0000259" key="2">
    <source>
        <dbReference type="Pfam" id="PF10979"/>
    </source>
</evidence>
<feature type="domain" description="DUF2786" evidence="2">
    <location>
        <begin position="19"/>
        <end position="56"/>
    </location>
</feature>
<sequence length="244" mass="27754">MRPLFFIIECDCMSDKKRKALQKIAKCLELGNSANVNEAAQAIRMAHRLMLKYGLEKDDIEFIKMGKTKSATLLPTDISQSILKIIRGINRRFGVECVLTNYKGLKQAEFIGMAERAIFAAFAFDVVYREMNQQTGQFRNSFQGTGTSSSEVNRRVGSFLAGWIEGALEKLPTLTTDDDHDKRMTNYIDREFENLDRETFKQQLQEAMKALTDDYEKGMKKGRSISVNRPVGGASAREELKRLQ</sequence>
<evidence type="ECO:0008006" key="6">
    <source>
        <dbReference type="Google" id="ProtNLM"/>
    </source>
</evidence>
<dbReference type="InterPro" id="IPR016868">
    <property type="entry name" value="Phage_B3_Orf5"/>
</dbReference>
<dbReference type="InterPro" id="IPR055592">
    <property type="entry name" value="DUF7168"/>
</dbReference>
<accession>A0AAD1FNK5</accession>
<protein>
    <recommendedName>
        <fullName evidence="6">DUF2786 domain-containing protein</fullName>
    </recommendedName>
</protein>
<dbReference type="Pfam" id="PF10979">
    <property type="entry name" value="DUF2786"/>
    <property type="match status" value="1"/>
</dbReference>
<feature type="region of interest" description="Disordered" evidence="1">
    <location>
        <begin position="220"/>
        <end position="244"/>
    </location>
</feature>
<gene>
    <name evidence="4" type="ORF">PDPUS_1_01688</name>
</gene>
<evidence type="ECO:0000313" key="5">
    <source>
        <dbReference type="Proteomes" id="UP000218676"/>
    </source>
</evidence>
<dbReference type="Proteomes" id="UP000218676">
    <property type="component" value="Chromosome 1"/>
</dbReference>
<evidence type="ECO:0000259" key="3">
    <source>
        <dbReference type="Pfam" id="PF23771"/>
    </source>
</evidence>
<dbReference type="EMBL" id="AP018045">
    <property type="protein sequence ID" value="BAX53062.1"/>
    <property type="molecule type" value="Genomic_DNA"/>
</dbReference>
<evidence type="ECO:0000313" key="4">
    <source>
        <dbReference type="EMBL" id="BAX53062.1"/>
    </source>
</evidence>
<name>A0AAD1FNK5_PHODP</name>
<feature type="domain" description="DUF7168" evidence="3">
    <location>
        <begin position="65"/>
        <end position="202"/>
    </location>
</feature>
<organism evidence="4 5">
    <name type="scientific">Photobacterium damsela subsp. piscicida</name>
    <name type="common">Pasteurella piscicida</name>
    <dbReference type="NCBI Taxonomy" id="38294"/>
    <lineage>
        <taxon>Bacteria</taxon>
        <taxon>Pseudomonadati</taxon>
        <taxon>Pseudomonadota</taxon>
        <taxon>Gammaproteobacteria</taxon>
        <taxon>Vibrionales</taxon>
        <taxon>Vibrionaceae</taxon>
        <taxon>Photobacterium</taxon>
    </lineage>
</organism>
<proteinExistence type="predicted"/>
<dbReference type="InterPro" id="IPR024498">
    <property type="entry name" value="DUF2786"/>
</dbReference>
<dbReference type="Pfam" id="PF23771">
    <property type="entry name" value="DUF7168"/>
    <property type="match status" value="1"/>
</dbReference>
<reference evidence="5" key="1">
    <citation type="submission" date="2017-05" db="EMBL/GenBank/DDBJ databases">
        <title>Whole genome sequence of fish pathogenic bacteria, Photobacterium damselae subsp. piscicida, strain 91-197, isolated from hybrid striped bass (Morone sp.) in USA.</title>
        <authorList>
            <person name="Teru Y."/>
            <person name="Hikima J."/>
            <person name="Kono T."/>
            <person name="Sakai M."/>
            <person name="Takano T."/>
            <person name="Hawke J.P."/>
            <person name="Takeyama H."/>
            <person name="Aoki T."/>
        </authorList>
    </citation>
    <scope>NUCLEOTIDE SEQUENCE [LARGE SCALE GENOMIC DNA]</scope>
    <source>
        <strain evidence="5">91-197</strain>
    </source>
</reference>
<evidence type="ECO:0000256" key="1">
    <source>
        <dbReference type="SAM" id="MobiDB-lite"/>
    </source>
</evidence>
<dbReference type="PIRSF" id="PIRSF028111">
    <property type="entry name" value="UCP028111"/>
    <property type="match status" value="1"/>
</dbReference>
<dbReference type="AlphaFoldDB" id="A0AAD1FNK5"/>